<sequence>MSQVDVAKNLAVGLDPMQQLNTKAQITNPMSRIDYVIDLTKEYRNMLLWNRCNSRYNRNAVYIE</sequence>
<dbReference type="RefSeq" id="WP_074730878.1">
    <property type="nucleotide sequence ID" value="NZ_FOGW01000025.1"/>
</dbReference>
<keyword evidence="2" id="KW-1185">Reference proteome</keyword>
<accession>A0A1H9UAC0</accession>
<dbReference type="EMBL" id="FOGW01000025">
    <property type="protein sequence ID" value="SES06188.1"/>
    <property type="molecule type" value="Genomic_DNA"/>
</dbReference>
<evidence type="ECO:0000313" key="1">
    <source>
        <dbReference type="EMBL" id="SES06188.1"/>
    </source>
</evidence>
<name>A0A1H9UAC0_9FIRM</name>
<proteinExistence type="predicted"/>
<evidence type="ECO:0000313" key="2">
    <source>
        <dbReference type="Proteomes" id="UP000182471"/>
    </source>
</evidence>
<organism evidence="1 2">
    <name type="scientific">Lachnobacterium bovis</name>
    <dbReference type="NCBI Taxonomy" id="140626"/>
    <lineage>
        <taxon>Bacteria</taxon>
        <taxon>Bacillati</taxon>
        <taxon>Bacillota</taxon>
        <taxon>Clostridia</taxon>
        <taxon>Lachnospirales</taxon>
        <taxon>Lachnospiraceae</taxon>
        <taxon>Lachnobacterium</taxon>
    </lineage>
</organism>
<dbReference type="AlphaFoldDB" id="A0A1H9UAC0"/>
<protein>
    <submittedName>
        <fullName evidence="1">Uncharacterized protein</fullName>
    </submittedName>
</protein>
<gene>
    <name evidence="1" type="ORF">SAMN02910429_02005</name>
</gene>
<dbReference type="Proteomes" id="UP000182471">
    <property type="component" value="Unassembled WGS sequence"/>
</dbReference>
<reference evidence="2" key="1">
    <citation type="submission" date="2016-10" db="EMBL/GenBank/DDBJ databases">
        <authorList>
            <person name="Varghese N."/>
            <person name="Submissions S."/>
        </authorList>
    </citation>
    <scope>NUCLEOTIDE SEQUENCE [LARGE SCALE GENOMIC DNA]</scope>
    <source>
        <strain evidence="2">S1b</strain>
    </source>
</reference>